<dbReference type="InterPro" id="IPR016480">
    <property type="entry name" value="Glc_translocase_bactprenl-link"/>
</dbReference>
<evidence type="ECO:0000313" key="11">
    <source>
        <dbReference type="Proteomes" id="UP000255106"/>
    </source>
</evidence>
<organism evidence="10 11">
    <name type="scientific">Enterobacter cloacae</name>
    <dbReference type="NCBI Taxonomy" id="550"/>
    <lineage>
        <taxon>Bacteria</taxon>
        <taxon>Pseudomonadati</taxon>
        <taxon>Pseudomonadota</taxon>
        <taxon>Gammaproteobacteria</taxon>
        <taxon>Enterobacterales</taxon>
        <taxon>Enterobacteriaceae</taxon>
        <taxon>Enterobacter</taxon>
        <taxon>Enterobacter cloacae complex</taxon>
    </lineage>
</organism>
<dbReference type="PIRSF" id="PIRSF006298">
    <property type="entry name" value="GtrA_prd"/>
    <property type="match status" value="1"/>
</dbReference>
<dbReference type="PANTHER" id="PTHR38459:SF1">
    <property type="entry name" value="PROPHAGE BACTOPRENOL-LINKED GLUCOSE TRANSLOCASE HOMOLOG"/>
    <property type="match status" value="1"/>
</dbReference>
<reference evidence="10 11" key="1">
    <citation type="submission" date="2018-06" db="EMBL/GenBank/DDBJ databases">
        <authorList>
            <consortium name="Pathogen Informatics"/>
            <person name="Doyle S."/>
        </authorList>
    </citation>
    <scope>NUCLEOTIDE SEQUENCE [LARGE SCALE GENOMIC DNA]</scope>
    <source>
        <strain evidence="10 11">NCTC10005</strain>
    </source>
</reference>
<accession>A0A0M7I8V6</accession>
<dbReference type="GO" id="GO:0005886">
    <property type="term" value="C:plasma membrane"/>
    <property type="evidence" value="ECO:0007669"/>
    <property type="project" value="TreeGrafter"/>
</dbReference>
<evidence type="ECO:0000259" key="9">
    <source>
        <dbReference type="Pfam" id="PF04138"/>
    </source>
</evidence>
<keyword evidence="4 8" id="KW-1133">Transmembrane helix</keyword>
<dbReference type="Proteomes" id="UP000255106">
    <property type="component" value="Unassembled WGS sequence"/>
</dbReference>
<dbReference type="EMBL" id="UGJB01000004">
    <property type="protein sequence ID" value="STQ13534.1"/>
    <property type="molecule type" value="Genomic_DNA"/>
</dbReference>
<evidence type="ECO:0000256" key="7">
    <source>
        <dbReference type="PIRNR" id="PIRNR006298"/>
    </source>
</evidence>
<keyword evidence="5 8" id="KW-0472">Membrane</keyword>
<dbReference type="Pfam" id="PF04138">
    <property type="entry name" value="GtrA_DPMS_TM"/>
    <property type="match status" value="1"/>
</dbReference>
<proteinExistence type="inferred from homology"/>
<feature type="transmembrane region" description="Helical" evidence="8">
    <location>
        <begin position="36"/>
        <end position="55"/>
    </location>
</feature>
<evidence type="ECO:0000256" key="5">
    <source>
        <dbReference type="ARBA" id="ARBA00023136"/>
    </source>
</evidence>
<evidence type="ECO:0000256" key="1">
    <source>
        <dbReference type="ARBA" id="ARBA00004141"/>
    </source>
</evidence>
<feature type="domain" description="GtrA/DPMS transmembrane" evidence="9">
    <location>
        <begin position="7"/>
        <end position="116"/>
    </location>
</feature>
<gene>
    <name evidence="10" type="primary">yfdG</name>
    <name evidence="10" type="ORF">NCTC10005_06359</name>
</gene>
<keyword evidence="2 7" id="KW-0813">Transport</keyword>
<evidence type="ECO:0000256" key="6">
    <source>
        <dbReference type="ARBA" id="ARBA00025595"/>
    </source>
</evidence>
<name>A0A0M7I8V6_ENTCL</name>
<dbReference type="RefSeq" id="WP_032652865.1">
    <property type="nucleotide sequence ID" value="NZ_CP056776.1"/>
</dbReference>
<sequence>MLKLFARYTSIGVINTLIHWVVFAICIYVFHTGQALGNFAGFVVAVSFSFFANARFTFKSSTTTMRYMVYVGFMGTLSAAVGWAADKSGMAPIVTLILFSAISLVCGFIYSKFIVFRDAK</sequence>
<comment type="function">
    <text evidence="6 7">Involved in O antigen modification. Involved in the translocation of bactoprenol-linked glucose across the cytoplasmic membrane.</text>
</comment>
<keyword evidence="3 8" id="KW-0812">Transmembrane</keyword>
<evidence type="ECO:0000256" key="2">
    <source>
        <dbReference type="ARBA" id="ARBA00022448"/>
    </source>
</evidence>
<feature type="transmembrane region" description="Helical" evidence="8">
    <location>
        <begin position="91"/>
        <end position="110"/>
    </location>
</feature>
<evidence type="ECO:0000256" key="3">
    <source>
        <dbReference type="ARBA" id="ARBA00022692"/>
    </source>
</evidence>
<evidence type="ECO:0000256" key="4">
    <source>
        <dbReference type="ARBA" id="ARBA00022989"/>
    </source>
</evidence>
<comment type="similarity">
    <text evidence="7">Belongs to the gtrA family.</text>
</comment>
<dbReference type="InterPro" id="IPR051401">
    <property type="entry name" value="GtrA_CellWall_Glycosyl"/>
</dbReference>
<dbReference type="GO" id="GO:0000271">
    <property type="term" value="P:polysaccharide biosynthetic process"/>
    <property type="evidence" value="ECO:0007669"/>
    <property type="project" value="InterPro"/>
</dbReference>
<protein>
    <recommendedName>
        <fullName evidence="7">Bactoprenol-linked glucose translocase</fullName>
    </recommendedName>
</protein>
<evidence type="ECO:0000256" key="8">
    <source>
        <dbReference type="SAM" id="Phobius"/>
    </source>
</evidence>
<feature type="transmembrane region" description="Helical" evidence="8">
    <location>
        <begin position="12"/>
        <end position="30"/>
    </location>
</feature>
<dbReference type="InterPro" id="IPR007267">
    <property type="entry name" value="GtrA_DPMS_TM"/>
</dbReference>
<dbReference type="PANTHER" id="PTHR38459">
    <property type="entry name" value="PROPHAGE BACTOPRENOL-LINKED GLUCOSE TRANSLOCASE HOMOLOG"/>
    <property type="match status" value="1"/>
</dbReference>
<comment type="subcellular location">
    <subcellularLocation>
        <location evidence="1">Membrane</location>
        <topology evidence="1">Multi-pass membrane protein</topology>
    </subcellularLocation>
</comment>
<evidence type="ECO:0000313" key="10">
    <source>
        <dbReference type="EMBL" id="STQ13534.1"/>
    </source>
</evidence>
<feature type="transmembrane region" description="Helical" evidence="8">
    <location>
        <begin position="67"/>
        <end position="85"/>
    </location>
</feature>
<dbReference type="AlphaFoldDB" id="A0A0M7I8V6"/>